<dbReference type="Pfam" id="PF00743">
    <property type="entry name" value="FMO-like"/>
    <property type="match status" value="2"/>
</dbReference>
<dbReference type="GO" id="GO:0004499">
    <property type="term" value="F:N,N-dimethylaniline monooxygenase activity"/>
    <property type="evidence" value="ECO:0007669"/>
    <property type="project" value="InterPro"/>
</dbReference>
<dbReference type="PIRSF" id="PIRSF000332">
    <property type="entry name" value="FMO"/>
    <property type="match status" value="1"/>
</dbReference>
<protein>
    <recommendedName>
        <fullName evidence="9">Flavin-containing monooxygenase</fullName>
    </recommendedName>
</protein>
<sequence>MEISEIVTSTTTVRKPKVAIIGAGVSGLLAARHLKDIADIKVYESREDVGGLWLYSEHSERSHPNLESNAFYNLYGCLQSSLYHNMITNAPKECMTFKDFKHSEDTPYIMHSKTFYNYLKEYAAKFDLMRHIELNRTVTSLKAIKDKENRYRIQHICTNIKEDTEVVEDFFDHVVVCNGHCSVPNMPNFEGTDSFEGTQFHIHQLKKMEPQDFDEKAVLIVGAWISANDLILNLFFREDTKDLVHPKKVYITGRTTELIEKSKDLQELNDMGLLEIKKGNVTRINPNSVEFGDGTEEEIDTIIYSTGYRYSIPFIDPKDKIIEFDTKQKDGYYFGPLYKRMFCINEPNIYFVGLVEKAPLIHYIHERQVFLIKELILGKISLPSKREMLSELEKDLSEHEERDEKLRKFFKFNKKGYSHKEYSSELEQLTTMKVDTINYELLEPAHKAKAELEKSGSIVKIKSFDFSKYLDDIGFNPTSYKF</sequence>
<feature type="coiled-coil region" evidence="6">
    <location>
        <begin position="382"/>
        <end position="409"/>
    </location>
</feature>
<keyword evidence="5" id="KW-0560">Oxidoreductase</keyword>
<keyword evidence="4" id="KW-0521">NADP</keyword>
<dbReference type="PANTHER" id="PTHR23023">
    <property type="entry name" value="DIMETHYLANILINE MONOOXYGENASE"/>
    <property type="match status" value="1"/>
</dbReference>
<evidence type="ECO:0000256" key="1">
    <source>
        <dbReference type="ARBA" id="ARBA00009183"/>
    </source>
</evidence>
<accession>A0AAD1XCL7</accession>
<evidence type="ECO:0000256" key="4">
    <source>
        <dbReference type="ARBA" id="ARBA00022857"/>
    </source>
</evidence>
<evidence type="ECO:0000256" key="6">
    <source>
        <dbReference type="SAM" id="Coils"/>
    </source>
</evidence>
<keyword evidence="2" id="KW-0285">Flavoprotein</keyword>
<proteinExistence type="inferred from homology"/>
<evidence type="ECO:0000256" key="2">
    <source>
        <dbReference type="ARBA" id="ARBA00022630"/>
    </source>
</evidence>
<dbReference type="InterPro" id="IPR050346">
    <property type="entry name" value="FMO-like"/>
</dbReference>
<evidence type="ECO:0000256" key="3">
    <source>
        <dbReference type="ARBA" id="ARBA00022827"/>
    </source>
</evidence>
<dbReference type="GO" id="GO:0050660">
    <property type="term" value="F:flavin adenine dinucleotide binding"/>
    <property type="evidence" value="ECO:0007669"/>
    <property type="project" value="InterPro"/>
</dbReference>
<name>A0AAD1XCL7_EUPCR</name>
<dbReference type="Gene3D" id="3.50.50.60">
    <property type="entry name" value="FAD/NAD(P)-binding domain"/>
    <property type="match status" value="2"/>
</dbReference>
<keyword evidence="8" id="KW-1185">Reference proteome</keyword>
<dbReference type="AlphaFoldDB" id="A0AAD1XCL7"/>
<evidence type="ECO:0000256" key="5">
    <source>
        <dbReference type="ARBA" id="ARBA00023002"/>
    </source>
</evidence>
<evidence type="ECO:0008006" key="9">
    <source>
        <dbReference type="Google" id="ProtNLM"/>
    </source>
</evidence>
<comment type="similarity">
    <text evidence="1">Belongs to the FMO family.</text>
</comment>
<evidence type="ECO:0000313" key="8">
    <source>
        <dbReference type="Proteomes" id="UP001295684"/>
    </source>
</evidence>
<reference evidence="7" key="1">
    <citation type="submission" date="2023-07" db="EMBL/GenBank/DDBJ databases">
        <authorList>
            <consortium name="AG Swart"/>
            <person name="Singh M."/>
            <person name="Singh A."/>
            <person name="Seah K."/>
            <person name="Emmerich C."/>
        </authorList>
    </citation>
    <scope>NUCLEOTIDE SEQUENCE</scope>
    <source>
        <strain evidence="7">DP1</strain>
    </source>
</reference>
<evidence type="ECO:0000313" key="7">
    <source>
        <dbReference type="EMBL" id="CAI2366913.1"/>
    </source>
</evidence>
<gene>
    <name evidence="7" type="ORF">ECRASSUSDP1_LOCUS8189</name>
</gene>
<dbReference type="GO" id="GO:0050661">
    <property type="term" value="F:NADP binding"/>
    <property type="evidence" value="ECO:0007669"/>
    <property type="project" value="InterPro"/>
</dbReference>
<comment type="caution">
    <text evidence="7">The sequence shown here is derived from an EMBL/GenBank/DDBJ whole genome shotgun (WGS) entry which is preliminary data.</text>
</comment>
<organism evidence="7 8">
    <name type="scientific">Euplotes crassus</name>
    <dbReference type="NCBI Taxonomy" id="5936"/>
    <lineage>
        <taxon>Eukaryota</taxon>
        <taxon>Sar</taxon>
        <taxon>Alveolata</taxon>
        <taxon>Ciliophora</taxon>
        <taxon>Intramacronucleata</taxon>
        <taxon>Spirotrichea</taxon>
        <taxon>Hypotrichia</taxon>
        <taxon>Euplotida</taxon>
        <taxon>Euplotidae</taxon>
        <taxon>Moneuplotes</taxon>
    </lineage>
</organism>
<dbReference type="SUPFAM" id="SSF51905">
    <property type="entry name" value="FAD/NAD(P)-binding domain"/>
    <property type="match status" value="2"/>
</dbReference>
<keyword evidence="6" id="KW-0175">Coiled coil</keyword>
<dbReference type="InterPro" id="IPR020946">
    <property type="entry name" value="Flavin_mOase-like"/>
</dbReference>
<dbReference type="EMBL" id="CAMPGE010007996">
    <property type="protein sequence ID" value="CAI2366913.1"/>
    <property type="molecule type" value="Genomic_DNA"/>
</dbReference>
<dbReference type="InterPro" id="IPR036188">
    <property type="entry name" value="FAD/NAD-bd_sf"/>
</dbReference>
<dbReference type="InterPro" id="IPR000960">
    <property type="entry name" value="Flavin_mOase"/>
</dbReference>
<keyword evidence="3" id="KW-0274">FAD</keyword>
<dbReference type="Proteomes" id="UP001295684">
    <property type="component" value="Unassembled WGS sequence"/>
</dbReference>